<dbReference type="InterPro" id="IPR005111">
    <property type="entry name" value="MoeA_C_domain_IV"/>
</dbReference>
<evidence type="ECO:0000313" key="8">
    <source>
        <dbReference type="EMBL" id="VEN63109.1"/>
    </source>
</evidence>
<evidence type="ECO:0000256" key="3">
    <source>
        <dbReference type="ARBA" id="ARBA00008339"/>
    </source>
</evidence>
<dbReference type="InterPro" id="IPR036135">
    <property type="entry name" value="MoeA_linker/N_sf"/>
</dbReference>
<dbReference type="GO" id="GO:0072579">
    <property type="term" value="P:glycine receptor clustering"/>
    <property type="evidence" value="ECO:0007669"/>
    <property type="project" value="TreeGrafter"/>
</dbReference>
<dbReference type="SMART" id="SM00852">
    <property type="entry name" value="MoCF_biosynth"/>
    <property type="match status" value="2"/>
</dbReference>
<dbReference type="OrthoDB" id="4349954at2759"/>
<dbReference type="PANTHER" id="PTHR10192:SF5">
    <property type="entry name" value="GEPHYRIN"/>
    <property type="match status" value="1"/>
</dbReference>
<feature type="compositionally biased region" description="Polar residues" evidence="6">
    <location>
        <begin position="195"/>
        <end position="211"/>
    </location>
</feature>
<dbReference type="Proteomes" id="UP000410492">
    <property type="component" value="Unassembled WGS sequence"/>
</dbReference>
<comment type="similarity">
    <text evidence="5">Belongs to the MoeA family.</text>
</comment>
<dbReference type="SUPFAM" id="SSF63867">
    <property type="entry name" value="MoeA C-terminal domain-like"/>
    <property type="match status" value="1"/>
</dbReference>
<evidence type="ECO:0000256" key="5">
    <source>
        <dbReference type="RuleBase" id="RU365090"/>
    </source>
</evidence>
<keyword evidence="4 5" id="KW-0501">Molybdenum cofactor biosynthesis</keyword>
<dbReference type="GO" id="GO:0005524">
    <property type="term" value="F:ATP binding"/>
    <property type="evidence" value="ECO:0007669"/>
    <property type="project" value="UniProtKB-UniRule"/>
</dbReference>
<comment type="function">
    <text evidence="5">Catalyzes two steps in the biosynthesis of the molybdenum cofactor. In the first step, molybdopterin is adenylated. Subsequently, molybdate is inserted into adenylated molybdopterin and AMP is released.</text>
</comment>
<comment type="cofactor">
    <cofactor evidence="5">
        <name>Mg(2+)</name>
        <dbReference type="ChEBI" id="CHEBI:18420"/>
    </cofactor>
</comment>
<dbReference type="InterPro" id="IPR036688">
    <property type="entry name" value="MoeA_C_domain_IV_sf"/>
</dbReference>
<dbReference type="GO" id="GO:0007529">
    <property type="term" value="P:establishment of synaptic specificity at neuromuscular junction"/>
    <property type="evidence" value="ECO:0007669"/>
    <property type="project" value="TreeGrafter"/>
</dbReference>
<dbReference type="GO" id="GO:0098970">
    <property type="term" value="P:postsynaptic neurotransmitter receptor diffusion trapping"/>
    <property type="evidence" value="ECO:0007669"/>
    <property type="project" value="TreeGrafter"/>
</dbReference>
<dbReference type="Gene3D" id="2.170.190.11">
    <property type="entry name" value="Molybdopterin biosynthesis moea protein, domain 3"/>
    <property type="match status" value="1"/>
</dbReference>
<dbReference type="GO" id="GO:0006777">
    <property type="term" value="P:Mo-molybdopterin cofactor biosynthetic process"/>
    <property type="evidence" value="ECO:0007669"/>
    <property type="project" value="UniProtKB-UniRule"/>
</dbReference>
<comment type="catalytic activity">
    <reaction evidence="5">
        <text>molybdopterin + ATP + H(+) = adenylyl-molybdopterin + diphosphate</text>
        <dbReference type="Rhea" id="RHEA:31331"/>
        <dbReference type="ChEBI" id="CHEBI:15378"/>
        <dbReference type="ChEBI" id="CHEBI:30616"/>
        <dbReference type="ChEBI" id="CHEBI:33019"/>
        <dbReference type="ChEBI" id="CHEBI:58698"/>
        <dbReference type="ChEBI" id="CHEBI:62727"/>
    </reaction>
</comment>
<dbReference type="Gene3D" id="3.90.105.10">
    <property type="entry name" value="Molybdopterin biosynthesis moea protein, domain 2"/>
    <property type="match status" value="1"/>
</dbReference>
<comment type="similarity">
    <text evidence="2">In the N-terminal section; belongs to the MoaB/Mog family.</text>
</comment>
<dbReference type="GO" id="GO:0061598">
    <property type="term" value="F:molybdopterin adenylyltransferase activity"/>
    <property type="evidence" value="ECO:0007669"/>
    <property type="project" value="UniProtKB-UniRule"/>
</dbReference>
<keyword evidence="9" id="KW-1185">Reference proteome</keyword>
<dbReference type="SUPFAM" id="SSF53218">
    <property type="entry name" value="Molybdenum cofactor biosynthesis proteins"/>
    <property type="match status" value="2"/>
</dbReference>
<dbReference type="GO" id="GO:0005829">
    <property type="term" value="C:cytosol"/>
    <property type="evidence" value="ECO:0007669"/>
    <property type="project" value="TreeGrafter"/>
</dbReference>
<dbReference type="InterPro" id="IPR005110">
    <property type="entry name" value="MoeA_linker/N"/>
</dbReference>
<feature type="domain" description="MoaB/Mog" evidence="7">
    <location>
        <begin position="410"/>
        <end position="553"/>
    </location>
</feature>
<dbReference type="SUPFAM" id="SSF63882">
    <property type="entry name" value="MoeA N-terminal region -like"/>
    <property type="match status" value="1"/>
</dbReference>
<evidence type="ECO:0000259" key="7">
    <source>
        <dbReference type="SMART" id="SM00852"/>
    </source>
</evidence>
<dbReference type="GO" id="GO:0099634">
    <property type="term" value="C:postsynaptic specialization membrane"/>
    <property type="evidence" value="ECO:0007669"/>
    <property type="project" value="GOC"/>
</dbReference>
<dbReference type="PANTHER" id="PTHR10192">
    <property type="entry name" value="MOLYBDOPTERIN BIOSYNTHESIS PROTEIN"/>
    <property type="match status" value="1"/>
</dbReference>
<sequence length="677" mass="74313">MISSINMSIRVLVVSDTRSSGDAKDTAGPKLMEKLHVLFPYAEVACNTIPDDKAEIKSYLQKYAKQDIDVVFTTGGTGFSPRDVTPEATREVIEKEAPGLATAMMFRSLAKTEMAMLSRAVCGVASKTLIVNLPGSPKGALECLDFIKEAIPHAVNCINDRKEEVAREHITISQQPVAQPQEQSSASKEAREDVTISQQPGAQLQEQSSPSRVKVNKVAARNRESPYPMVEEKDASDVIIKHCMPIHETDTVPFEESFGRVLAENVCTPEPIPAFRASIKDGYAVKSADGMGKRTVKQKAIAGDKPIEDELQHGEAVRISTGAPVPPGADAVVQVEDTKLLQASEDGSEEIAIEILKEPKAGQDIRDIGSEVAKDSVVLHKYDRIDAAHIGIMAQLGKLEVKVVRRPAVGILSTGNEIKEPWERIQPGQIRDSNRYTLKHMLRKFGFHSMDCGIVKDDPNVVKQALEKAFEQNEYVITTGGASMGEFDVVKRVLEVDFDARIHFGRVNMKPGKPTSFATLVYKGKLKKVFCLPGNPASCSVCCLLFVIPALRYVENQRDYKFPMIRADVPEKVPNSDARPDYRRVTVEAKDGIISAYSNGNQISSNLNSVCNANGLAIIQPQSTIPQRPIHSPFGTTYVSEVPLEQRGPLEMFPMFGMPTNNSSWMRSLSVGRVVIQ</sequence>
<dbReference type="InterPro" id="IPR001453">
    <property type="entry name" value="MoaB/Mog_dom"/>
</dbReference>
<dbReference type="UniPathway" id="UPA00344"/>
<dbReference type="CDD" id="cd00887">
    <property type="entry name" value="MoeA"/>
    <property type="match status" value="1"/>
</dbReference>
<comment type="pathway">
    <text evidence="1 5">Cofactor biosynthesis; molybdopterin biosynthesis.</text>
</comment>
<dbReference type="AlphaFoldDB" id="A0A653DSC6"/>
<keyword evidence="5" id="KW-0479">Metal-binding</keyword>
<accession>A0A653DSC6</accession>
<dbReference type="GO" id="GO:0061599">
    <property type="term" value="F:molybdopterin molybdotransferase activity"/>
    <property type="evidence" value="ECO:0007669"/>
    <property type="project" value="UniProtKB-UniRule"/>
</dbReference>
<dbReference type="InterPro" id="IPR008284">
    <property type="entry name" value="MoCF_biosynth_CS"/>
</dbReference>
<dbReference type="NCBIfam" id="TIGR00177">
    <property type="entry name" value="molyb_syn"/>
    <property type="match status" value="2"/>
</dbReference>
<dbReference type="Gene3D" id="3.40.980.10">
    <property type="entry name" value="MoaB/Mog-like domain"/>
    <property type="match status" value="2"/>
</dbReference>
<evidence type="ECO:0000256" key="6">
    <source>
        <dbReference type="SAM" id="MobiDB-lite"/>
    </source>
</evidence>
<comment type="similarity">
    <text evidence="3">In the C-terminal section; belongs to the MoeA family.</text>
</comment>
<evidence type="ECO:0000256" key="1">
    <source>
        <dbReference type="ARBA" id="ARBA00005046"/>
    </source>
</evidence>
<reference evidence="8 9" key="1">
    <citation type="submission" date="2019-01" db="EMBL/GenBank/DDBJ databases">
        <authorList>
            <person name="Sayadi A."/>
        </authorList>
    </citation>
    <scope>NUCLEOTIDE SEQUENCE [LARGE SCALE GENOMIC DNA]</scope>
</reference>
<dbReference type="InterPro" id="IPR036425">
    <property type="entry name" value="MoaB/Mog-like_dom_sf"/>
</dbReference>
<comment type="catalytic activity">
    <reaction evidence="5">
        <text>adenylyl-molybdopterin + molybdate = Mo-molybdopterin + AMP + H(+)</text>
        <dbReference type="Rhea" id="RHEA:35047"/>
        <dbReference type="ChEBI" id="CHEBI:15378"/>
        <dbReference type="ChEBI" id="CHEBI:36264"/>
        <dbReference type="ChEBI" id="CHEBI:62727"/>
        <dbReference type="ChEBI" id="CHEBI:71302"/>
        <dbReference type="ChEBI" id="CHEBI:456215"/>
    </reaction>
</comment>
<keyword evidence="5" id="KW-0500">Molybdenum</keyword>
<evidence type="ECO:0000256" key="4">
    <source>
        <dbReference type="ARBA" id="ARBA00023150"/>
    </source>
</evidence>
<dbReference type="EMBL" id="CAACVG010014403">
    <property type="protein sequence ID" value="VEN63109.1"/>
    <property type="molecule type" value="Genomic_DNA"/>
</dbReference>
<dbReference type="Gene3D" id="2.40.340.10">
    <property type="entry name" value="MoeA, C-terminal, domain IV"/>
    <property type="match status" value="1"/>
</dbReference>
<dbReference type="PROSITE" id="PS01079">
    <property type="entry name" value="MOCF_BIOSYNTHESIS_2"/>
    <property type="match status" value="1"/>
</dbReference>
<keyword evidence="5" id="KW-0808">Transferase</keyword>
<protein>
    <recommendedName>
        <fullName evidence="7">MoaB/Mog domain-containing protein</fullName>
    </recommendedName>
</protein>
<dbReference type="GO" id="GO:0046872">
    <property type="term" value="F:metal ion binding"/>
    <property type="evidence" value="ECO:0007669"/>
    <property type="project" value="UniProtKB-UniRule"/>
</dbReference>
<dbReference type="CDD" id="cd00886">
    <property type="entry name" value="MogA_MoaB"/>
    <property type="match status" value="1"/>
</dbReference>
<evidence type="ECO:0000256" key="2">
    <source>
        <dbReference type="ARBA" id="ARBA00007589"/>
    </source>
</evidence>
<keyword evidence="5" id="KW-0460">Magnesium</keyword>
<feature type="domain" description="MoaB/Mog" evidence="7">
    <location>
        <begin position="10"/>
        <end position="154"/>
    </location>
</feature>
<dbReference type="GO" id="GO:0097112">
    <property type="term" value="P:gamma-aminobutyric acid receptor clustering"/>
    <property type="evidence" value="ECO:0007669"/>
    <property type="project" value="TreeGrafter"/>
</dbReference>
<dbReference type="Pfam" id="PF03453">
    <property type="entry name" value="MoeA_N"/>
    <property type="match status" value="1"/>
</dbReference>
<dbReference type="Pfam" id="PF00994">
    <property type="entry name" value="MoCF_biosynth"/>
    <property type="match status" value="2"/>
</dbReference>
<dbReference type="FunFam" id="2.170.190.11:FF:000001">
    <property type="entry name" value="Molybdopterin molybdenumtransferase"/>
    <property type="match status" value="1"/>
</dbReference>
<evidence type="ECO:0000313" key="9">
    <source>
        <dbReference type="Proteomes" id="UP000410492"/>
    </source>
</evidence>
<dbReference type="Pfam" id="PF03454">
    <property type="entry name" value="MoeA_C"/>
    <property type="match status" value="1"/>
</dbReference>
<dbReference type="NCBIfam" id="NF045515">
    <property type="entry name" value="Glp_gephyrin"/>
    <property type="match status" value="1"/>
</dbReference>
<feature type="compositionally biased region" description="Polar residues" evidence="6">
    <location>
        <begin position="172"/>
        <end position="187"/>
    </location>
</feature>
<dbReference type="FunFam" id="3.40.980.10:FF:000001">
    <property type="entry name" value="Molybdopterin molybdenumtransferase"/>
    <property type="match status" value="1"/>
</dbReference>
<feature type="region of interest" description="Disordered" evidence="6">
    <location>
        <begin position="172"/>
        <end position="220"/>
    </location>
</feature>
<gene>
    <name evidence="8" type="ORF">CALMAC_LOCUS20033</name>
</gene>
<dbReference type="GO" id="GO:0030425">
    <property type="term" value="C:dendrite"/>
    <property type="evidence" value="ECO:0007669"/>
    <property type="project" value="TreeGrafter"/>
</dbReference>
<dbReference type="InterPro" id="IPR038987">
    <property type="entry name" value="MoeA-like"/>
</dbReference>
<organism evidence="8 9">
    <name type="scientific">Callosobruchus maculatus</name>
    <name type="common">Southern cowpea weevil</name>
    <name type="synonym">Pulse bruchid</name>
    <dbReference type="NCBI Taxonomy" id="64391"/>
    <lineage>
        <taxon>Eukaryota</taxon>
        <taxon>Metazoa</taxon>
        <taxon>Ecdysozoa</taxon>
        <taxon>Arthropoda</taxon>
        <taxon>Hexapoda</taxon>
        <taxon>Insecta</taxon>
        <taxon>Pterygota</taxon>
        <taxon>Neoptera</taxon>
        <taxon>Endopterygota</taxon>
        <taxon>Coleoptera</taxon>
        <taxon>Polyphaga</taxon>
        <taxon>Cucujiformia</taxon>
        <taxon>Chrysomeloidea</taxon>
        <taxon>Chrysomelidae</taxon>
        <taxon>Bruchinae</taxon>
        <taxon>Bruchini</taxon>
        <taxon>Callosobruchus</taxon>
    </lineage>
</organism>
<proteinExistence type="inferred from homology"/>
<name>A0A653DSC6_CALMS</name>